<keyword evidence="1" id="KW-0805">Transcription regulation</keyword>
<comment type="caution">
    <text evidence="5">The sequence shown here is derived from an EMBL/GenBank/DDBJ whole genome shotgun (WGS) entry which is preliminary data.</text>
</comment>
<evidence type="ECO:0000256" key="2">
    <source>
        <dbReference type="ARBA" id="ARBA00023125"/>
    </source>
</evidence>
<dbReference type="PANTHER" id="PTHR43280">
    <property type="entry name" value="ARAC-FAMILY TRANSCRIPTIONAL REGULATOR"/>
    <property type="match status" value="1"/>
</dbReference>
<evidence type="ECO:0000256" key="1">
    <source>
        <dbReference type="ARBA" id="ARBA00023015"/>
    </source>
</evidence>
<keyword evidence="2" id="KW-0238">DNA-binding</keyword>
<dbReference type="InterPro" id="IPR018062">
    <property type="entry name" value="HTH_AraC-typ_CS"/>
</dbReference>
<dbReference type="OrthoDB" id="1156172at2"/>
<name>A0A4U6D285_9BACT</name>
<dbReference type="PANTHER" id="PTHR43280:SF34">
    <property type="entry name" value="ARAC-FAMILY TRANSCRIPTIONAL REGULATOR"/>
    <property type="match status" value="1"/>
</dbReference>
<sequence length="81" mass="9581">MCKMSKPRFRRMFQTVTVKTFVNFYTQIRMERALKLLNENRACSISNLAISSGYKNVQEFSKSFVKYYGYTPYSVLIRDAN</sequence>
<evidence type="ECO:0000313" key="6">
    <source>
        <dbReference type="Proteomes" id="UP000304900"/>
    </source>
</evidence>
<dbReference type="InterPro" id="IPR009057">
    <property type="entry name" value="Homeodomain-like_sf"/>
</dbReference>
<organism evidence="5 6">
    <name type="scientific">Dyadobacter frigoris</name>
    <dbReference type="NCBI Taxonomy" id="2576211"/>
    <lineage>
        <taxon>Bacteria</taxon>
        <taxon>Pseudomonadati</taxon>
        <taxon>Bacteroidota</taxon>
        <taxon>Cytophagia</taxon>
        <taxon>Cytophagales</taxon>
        <taxon>Spirosomataceae</taxon>
        <taxon>Dyadobacter</taxon>
    </lineage>
</organism>
<dbReference type="PROSITE" id="PS01124">
    <property type="entry name" value="HTH_ARAC_FAMILY_2"/>
    <property type="match status" value="1"/>
</dbReference>
<dbReference type="SMART" id="SM00342">
    <property type="entry name" value="HTH_ARAC"/>
    <property type="match status" value="1"/>
</dbReference>
<accession>A0A4U6D285</accession>
<dbReference type="AlphaFoldDB" id="A0A4U6D285"/>
<keyword evidence="6" id="KW-1185">Reference proteome</keyword>
<dbReference type="GO" id="GO:0043565">
    <property type="term" value="F:sequence-specific DNA binding"/>
    <property type="evidence" value="ECO:0007669"/>
    <property type="project" value="InterPro"/>
</dbReference>
<proteinExistence type="predicted"/>
<gene>
    <name evidence="5" type="ORF">FDK13_28075</name>
</gene>
<evidence type="ECO:0000259" key="4">
    <source>
        <dbReference type="PROSITE" id="PS01124"/>
    </source>
</evidence>
<evidence type="ECO:0000313" key="5">
    <source>
        <dbReference type="EMBL" id="TKT87964.1"/>
    </source>
</evidence>
<protein>
    <submittedName>
        <fullName evidence="5">AraC family transcriptional regulator</fullName>
    </submittedName>
</protein>
<dbReference type="RefSeq" id="WP_137343350.1">
    <property type="nucleotide sequence ID" value="NZ_BSQH01000005.1"/>
</dbReference>
<dbReference type="EMBL" id="SZVO01000017">
    <property type="protein sequence ID" value="TKT87964.1"/>
    <property type="molecule type" value="Genomic_DNA"/>
</dbReference>
<feature type="domain" description="HTH araC/xylS-type" evidence="4">
    <location>
        <begin position="1"/>
        <end position="78"/>
    </location>
</feature>
<dbReference type="InterPro" id="IPR018060">
    <property type="entry name" value="HTH_AraC"/>
</dbReference>
<keyword evidence="3" id="KW-0804">Transcription</keyword>
<dbReference type="SUPFAM" id="SSF46689">
    <property type="entry name" value="Homeodomain-like"/>
    <property type="match status" value="1"/>
</dbReference>
<dbReference type="Gene3D" id="1.10.10.60">
    <property type="entry name" value="Homeodomain-like"/>
    <property type="match status" value="1"/>
</dbReference>
<reference evidence="5 6" key="1">
    <citation type="submission" date="2019-05" db="EMBL/GenBank/DDBJ databases">
        <title>Dyadobacter AR-3-8 sp. nov., isolated from arctic soil.</title>
        <authorList>
            <person name="Chaudhary D.K."/>
        </authorList>
    </citation>
    <scope>NUCLEOTIDE SEQUENCE [LARGE SCALE GENOMIC DNA]</scope>
    <source>
        <strain evidence="5 6">AR-3-8</strain>
    </source>
</reference>
<dbReference type="PROSITE" id="PS00041">
    <property type="entry name" value="HTH_ARAC_FAMILY_1"/>
    <property type="match status" value="1"/>
</dbReference>
<dbReference type="Pfam" id="PF12833">
    <property type="entry name" value="HTH_18"/>
    <property type="match status" value="1"/>
</dbReference>
<dbReference type="Proteomes" id="UP000304900">
    <property type="component" value="Unassembled WGS sequence"/>
</dbReference>
<evidence type="ECO:0000256" key="3">
    <source>
        <dbReference type="ARBA" id="ARBA00023163"/>
    </source>
</evidence>
<dbReference type="GO" id="GO:0003700">
    <property type="term" value="F:DNA-binding transcription factor activity"/>
    <property type="evidence" value="ECO:0007669"/>
    <property type="project" value="InterPro"/>
</dbReference>